<evidence type="ECO:0000313" key="3">
    <source>
        <dbReference type="Proteomes" id="UP000318307"/>
    </source>
</evidence>
<keyword evidence="1" id="KW-0732">Signal</keyword>
<comment type="caution">
    <text evidence="2">The sequence shown here is derived from an EMBL/GenBank/DDBJ whole genome shotgun (WGS) entry which is preliminary data.</text>
</comment>
<dbReference type="Proteomes" id="UP000318307">
    <property type="component" value="Unassembled WGS sequence"/>
</dbReference>
<evidence type="ECO:0000256" key="1">
    <source>
        <dbReference type="SAM" id="SignalP"/>
    </source>
</evidence>
<feature type="signal peptide" evidence="1">
    <location>
        <begin position="1"/>
        <end position="26"/>
    </location>
</feature>
<evidence type="ECO:0000313" key="2">
    <source>
        <dbReference type="EMBL" id="TWI71762.1"/>
    </source>
</evidence>
<keyword evidence="3" id="KW-1185">Reference proteome</keyword>
<dbReference type="EMBL" id="VLLC01000012">
    <property type="protein sequence ID" value="TWI71762.1"/>
    <property type="molecule type" value="Genomic_DNA"/>
</dbReference>
<protein>
    <submittedName>
        <fullName evidence="2">Uncharacterized protein</fullName>
    </submittedName>
</protein>
<reference evidence="2 3" key="1">
    <citation type="submission" date="2019-07" db="EMBL/GenBank/DDBJ databases">
        <title>Genome sequencing of 100 strains of the haloalkaliphilic chemolithoautotrophic sulfur-oxidizing bacterium Thioalkalivibrio.</title>
        <authorList>
            <person name="Muyzer G."/>
        </authorList>
    </citation>
    <scope>NUCLEOTIDE SEQUENCE [LARGE SCALE GENOMIC DNA]</scope>
    <source>
        <strain evidence="2 3">ASO4-4</strain>
    </source>
</reference>
<gene>
    <name evidence="2" type="ORF">LZ24_01778</name>
</gene>
<sequence>MLKMNAHLVLIVLAVLLCLPITSSHAQNEDLRTFKTTEGGAEMIALHHPA</sequence>
<name>A0A562RRT8_9BACT</name>
<feature type="chain" id="PRO_5022168077" evidence="1">
    <location>
        <begin position="27"/>
        <end position="50"/>
    </location>
</feature>
<organism evidence="2 3">
    <name type="scientific">Desulfobotulus alkaliphilus</name>
    <dbReference type="NCBI Taxonomy" id="622671"/>
    <lineage>
        <taxon>Bacteria</taxon>
        <taxon>Pseudomonadati</taxon>
        <taxon>Thermodesulfobacteriota</taxon>
        <taxon>Desulfobacteria</taxon>
        <taxon>Desulfobacterales</taxon>
        <taxon>Desulfobacteraceae</taxon>
        <taxon>Desulfobotulus</taxon>
    </lineage>
</organism>
<proteinExistence type="predicted"/>
<dbReference type="RefSeq" id="WP_186443021.1">
    <property type="nucleotide sequence ID" value="NZ_VLLC01000012.1"/>
</dbReference>
<dbReference type="AlphaFoldDB" id="A0A562RRT8"/>
<accession>A0A562RRT8</accession>